<comment type="caution">
    <text evidence="1">The sequence shown here is derived from an EMBL/GenBank/DDBJ whole genome shotgun (WGS) entry which is preliminary data.</text>
</comment>
<accession>A0A9P9GH17</accession>
<evidence type="ECO:0000313" key="1">
    <source>
        <dbReference type="EMBL" id="KAH7237849.1"/>
    </source>
</evidence>
<protein>
    <submittedName>
        <fullName evidence="1">Uncharacterized protein</fullName>
    </submittedName>
</protein>
<feature type="non-terminal residue" evidence="1">
    <location>
        <position position="1"/>
    </location>
</feature>
<gene>
    <name evidence="1" type="ORF">B0J15DRAFT_406335</name>
</gene>
<dbReference type="OrthoDB" id="5240646at2759"/>
<evidence type="ECO:0000313" key="2">
    <source>
        <dbReference type="Proteomes" id="UP000736672"/>
    </source>
</evidence>
<keyword evidence="2" id="KW-1185">Reference proteome</keyword>
<sequence>DFFSDAKTGVQRVVGSGQMVYWRQCSLRVFETGKETDPPIQRFSTCNGQGLAKKGVSIIFDGGEMKEV</sequence>
<name>A0A9P9GH17_FUSSL</name>
<dbReference type="EMBL" id="JAGTJS010000022">
    <property type="protein sequence ID" value="KAH7237849.1"/>
    <property type="molecule type" value="Genomic_DNA"/>
</dbReference>
<dbReference type="AlphaFoldDB" id="A0A9P9GH17"/>
<proteinExistence type="predicted"/>
<dbReference type="Proteomes" id="UP000736672">
    <property type="component" value="Unassembled WGS sequence"/>
</dbReference>
<reference evidence="1" key="1">
    <citation type="journal article" date="2021" name="Nat. Commun.">
        <title>Genetic determinants of endophytism in the Arabidopsis root mycobiome.</title>
        <authorList>
            <person name="Mesny F."/>
            <person name="Miyauchi S."/>
            <person name="Thiergart T."/>
            <person name="Pickel B."/>
            <person name="Atanasova L."/>
            <person name="Karlsson M."/>
            <person name="Huettel B."/>
            <person name="Barry K.W."/>
            <person name="Haridas S."/>
            <person name="Chen C."/>
            <person name="Bauer D."/>
            <person name="Andreopoulos W."/>
            <person name="Pangilinan J."/>
            <person name="LaButti K."/>
            <person name="Riley R."/>
            <person name="Lipzen A."/>
            <person name="Clum A."/>
            <person name="Drula E."/>
            <person name="Henrissat B."/>
            <person name="Kohler A."/>
            <person name="Grigoriev I.V."/>
            <person name="Martin F.M."/>
            <person name="Hacquard S."/>
        </authorList>
    </citation>
    <scope>NUCLEOTIDE SEQUENCE</scope>
    <source>
        <strain evidence="1">FSSC 5 MPI-SDFR-AT-0091</strain>
    </source>
</reference>
<organism evidence="1 2">
    <name type="scientific">Fusarium solani</name>
    <name type="common">Filamentous fungus</name>
    <dbReference type="NCBI Taxonomy" id="169388"/>
    <lineage>
        <taxon>Eukaryota</taxon>
        <taxon>Fungi</taxon>
        <taxon>Dikarya</taxon>
        <taxon>Ascomycota</taxon>
        <taxon>Pezizomycotina</taxon>
        <taxon>Sordariomycetes</taxon>
        <taxon>Hypocreomycetidae</taxon>
        <taxon>Hypocreales</taxon>
        <taxon>Nectriaceae</taxon>
        <taxon>Fusarium</taxon>
        <taxon>Fusarium solani species complex</taxon>
    </lineage>
</organism>